<evidence type="ECO:0000313" key="3">
    <source>
        <dbReference type="EMBL" id="VFT85537.1"/>
    </source>
</evidence>
<evidence type="ECO:0000313" key="2">
    <source>
        <dbReference type="EMBL" id="KAF0700852.1"/>
    </source>
</evidence>
<keyword evidence="1" id="KW-0175">Coiled coil</keyword>
<reference evidence="2" key="2">
    <citation type="submission" date="2019-06" db="EMBL/GenBank/DDBJ databases">
        <title>Genomics analysis of Aphanomyces spp. identifies a new class of oomycete effector associated with host adaptation.</title>
        <authorList>
            <person name="Gaulin E."/>
        </authorList>
    </citation>
    <scope>NUCLEOTIDE SEQUENCE</scope>
    <source>
        <strain evidence="2">CBS 578.67</strain>
    </source>
</reference>
<feature type="coiled-coil region" evidence="1">
    <location>
        <begin position="32"/>
        <end position="59"/>
    </location>
</feature>
<dbReference type="AlphaFoldDB" id="A0A485KL18"/>
<keyword evidence="4" id="KW-1185">Reference proteome</keyword>
<dbReference type="EMBL" id="VJMH01005110">
    <property type="protein sequence ID" value="KAF0700852.1"/>
    <property type="molecule type" value="Genomic_DNA"/>
</dbReference>
<protein>
    <submittedName>
        <fullName evidence="3">Aste57867_8651 protein</fullName>
    </submittedName>
</protein>
<sequence length="373" mass="42978">MLDDDLDMAILTRLETKLTQREAQMDYLRRYRVEKKSEMRALKTAKADLEALLTQLQANVRARKRGMLPWKDVACALKDARGVSETDNTTLRRQASKMQALRWHMEHWVLSQMATSSSSLHASRMTHARSWRHTTLVAHPEARLLGMQWLMQQMYCNMDHLFAENGFPDMLSRELINDCTFEYREGRRVMVRRQEFLVDASIGHMRTRVGGNMLAWLNQNRSPAVPTETLHTSRDGARHAKTHQAHFVTKEYAESSDRVVYFVLNVTAEGESESPLHRSGHYVFQALSANVTKIRLLYLCTDAADVPLTTLVRADRMEDVHVPKAGASKVYCPEDAIEATVNTRMRREAVDIMQNAQVQWMWALRGLAYRQSE</sequence>
<gene>
    <name evidence="3" type="primary">Aste57867_8651</name>
    <name evidence="2" type="ORF">As57867_008617</name>
    <name evidence="3" type="ORF">ASTE57867_8651</name>
</gene>
<dbReference type="Proteomes" id="UP000332933">
    <property type="component" value="Unassembled WGS sequence"/>
</dbReference>
<name>A0A485KL18_9STRA</name>
<reference evidence="3 4" key="1">
    <citation type="submission" date="2019-03" db="EMBL/GenBank/DDBJ databases">
        <authorList>
            <person name="Gaulin E."/>
            <person name="Dumas B."/>
        </authorList>
    </citation>
    <scope>NUCLEOTIDE SEQUENCE [LARGE SCALE GENOMIC DNA]</scope>
    <source>
        <strain evidence="3">CBS 568.67</strain>
    </source>
</reference>
<organism evidence="3 4">
    <name type="scientific">Aphanomyces stellatus</name>
    <dbReference type="NCBI Taxonomy" id="120398"/>
    <lineage>
        <taxon>Eukaryota</taxon>
        <taxon>Sar</taxon>
        <taxon>Stramenopiles</taxon>
        <taxon>Oomycota</taxon>
        <taxon>Saprolegniomycetes</taxon>
        <taxon>Saprolegniales</taxon>
        <taxon>Verrucalvaceae</taxon>
        <taxon>Aphanomyces</taxon>
    </lineage>
</organism>
<dbReference type="EMBL" id="CAADRA010005131">
    <property type="protein sequence ID" value="VFT85537.1"/>
    <property type="molecule type" value="Genomic_DNA"/>
</dbReference>
<proteinExistence type="predicted"/>
<evidence type="ECO:0000313" key="4">
    <source>
        <dbReference type="Proteomes" id="UP000332933"/>
    </source>
</evidence>
<evidence type="ECO:0000256" key="1">
    <source>
        <dbReference type="SAM" id="Coils"/>
    </source>
</evidence>
<accession>A0A485KL18</accession>